<dbReference type="RefSeq" id="WP_281390836.1">
    <property type="nucleotide sequence ID" value="NZ_BAABEK010000069.1"/>
</dbReference>
<dbReference type="Proteomes" id="UP000534286">
    <property type="component" value="Unassembled WGS sequence"/>
</dbReference>
<name>A0A7W7RRC6_9ACTN</name>
<accession>A0A7W7RRC6</accession>
<dbReference type="EMBL" id="JACHJU010000001">
    <property type="protein sequence ID" value="MBB4936800.1"/>
    <property type="molecule type" value="Genomic_DNA"/>
</dbReference>
<dbReference type="AlphaFoldDB" id="A0A7W7RRC6"/>
<sequence length="44" mass="4951">MPRSHHAALPDHLRADLDREPYRPLWAVGAGDHAAASRHSLRDQ</sequence>
<comment type="caution">
    <text evidence="1">The sequence shown here is derived from an EMBL/GenBank/DDBJ whole genome shotgun (WGS) entry which is preliminary data.</text>
</comment>
<evidence type="ECO:0000313" key="1">
    <source>
        <dbReference type="EMBL" id="MBB4936800.1"/>
    </source>
</evidence>
<keyword evidence="2" id="KW-1185">Reference proteome</keyword>
<protein>
    <submittedName>
        <fullName evidence="1">Uncharacterized protein</fullName>
    </submittedName>
</protein>
<proteinExistence type="predicted"/>
<evidence type="ECO:0000313" key="2">
    <source>
        <dbReference type="Proteomes" id="UP000534286"/>
    </source>
</evidence>
<gene>
    <name evidence="1" type="ORF">FHR32_001105</name>
</gene>
<organism evidence="1 2">
    <name type="scientific">Streptosporangium album</name>
    <dbReference type="NCBI Taxonomy" id="47479"/>
    <lineage>
        <taxon>Bacteria</taxon>
        <taxon>Bacillati</taxon>
        <taxon>Actinomycetota</taxon>
        <taxon>Actinomycetes</taxon>
        <taxon>Streptosporangiales</taxon>
        <taxon>Streptosporangiaceae</taxon>
        <taxon>Streptosporangium</taxon>
    </lineage>
</organism>
<reference evidence="1 2" key="1">
    <citation type="submission" date="2020-08" db="EMBL/GenBank/DDBJ databases">
        <title>Sequencing the genomes of 1000 actinobacteria strains.</title>
        <authorList>
            <person name="Klenk H.-P."/>
        </authorList>
    </citation>
    <scope>NUCLEOTIDE SEQUENCE [LARGE SCALE GENOMIC DNA]</scope>
    <source>
        <strain evidence="1 2">DSM 43023</strain>
    </source>
</reference>